<evidence type="ECO:0000313" key="3">
    <source>
        <dbReference type="EMBL" id="KAK3049965.1"/>
    </source>
</evidence>
<feature type="region of interest" description="Disordered" evidence="1">
    <location>
        <begin position="312"/>
        <end position="396"/>
    </location>
</feature>
<name>A0AAJ0DGU9_9PEZI</name>
<dbReference type="InterPro" id="IPR048519">
    <property type="entry name" value="Gfd2/YDR514C-like_C"/>
</dbReference>
<reference evidence="3" key="1">
    <citation type="submission" date="2023-04" db="EMBL/GenBank/DDBJ databases">
        <title>Black Yeasts Isolated from many extreme environments.</title>
        <authorList>
            <person name="Coleine C."/>
            <person name="Stajich J.E."/>
            <person name="Selbmann L."/>
        </authorList>
    </citation>
    <scope>NUCLEOTIDE SEQUENCE</scope>
    <source>
        <strain evidence="3">CCFEE 5312</strain>
    </source>
</reference>
<dbReference type="Pfam" id="PF21762">
    <property type="entry name" value="DEDDh_C"/>
    <property type="match status" value="1"/>
</dbReference>
<accession>A0AAJ0DGU9</accession>
<evidence type="ECO:0000256" key="1">
    <source>
        <dbReference type="SAM" id="MobiDB-lite"/>
    </source>
</evidence>
<dbReference type="AlphaFoldDB" id="A0AAJ0DGU9"/>
<dbReference type="PANTHER" id="PTHR28083">
    <property type="entry name" value="GOOD FOR FULL DBP5 ACTIVITY PROTEIN 2"/>
    <property type="match status" value="1"/>
</dbReference>
<comment type="caution">
    <text evidence="3">The sequence shown here is derived from an EMBL/GenBank/DDBJ whole genome shotgun (WGS) entry which is preliminary data.</text>
</comment>
<gene>
    <name evidence="3" type="ORF">LTR09_008885</name>
</gene>
<evidence type="ECO:0000259" key="2">
    <source>
        <dbReference type="Pfam" id="PF21762"/>
    </source>
</evidence>
<dbReference type="InterPro" id="IPR012337">
    <property type="entry name" value="RNaseH-like_sf"/>
</dbReference>
<evidence type="ECO:0000313" key="4">
    <source>
        <dbReference type="Proteomes" id="UP001271007"/>
    </source>
</evidence>
<dbReference type="PANTHER" id="PTHR28083:SF1">
    <property type="entry name" value="GOOD FOR FULL DBP5 ACTIVITY PROTEIN 2"/>
    <property type="match status" value="1"/>
</dbReference>
<feature type="domain" description="Gfd2/YDR514C-like C-terminal" evidence="2">
    <location>
        <begin position="94"/>
        <end position="290"/>
    </location>
</feature>
<keyword evidence="4" id="KW-1185">Reference proteome</keyword>
<dbReference type="GO" id="GO:0005634">
    <property type="term" value="C:nucleus"/>
    <property type="evidence" value="ECO:0007669"/>
    <property type="project" value="TreeGrafter"/>
</dbReference>
<dbReference type="EMBL" id="JAWDJX010000036">
    <property type="protein sequence ID" value="KAK3049965.1"/>
    <property type="molecule type" value="Genomic_DNA"/>
</dbReference>
<protein>
    <recommendedName>
        <fullName evidence="2">Gfd2/YDR514C-like C-terminal domain-containing protein</fullName>
    </recommendedName>
</protein>
<dbReference type="Proteomes" id="UP001271007">
    <property type="component" value="Unassembled WGS sequence"/>
</dbReference>
<proteinExistence type="predicted"/>
<dbReference type="InterPro" id="IPR040151">
    <property type="entry name" value="Gfd2/YDR514C-like"/>
</dbReference>
<dbReference type="SUPFAM" id="SSF53098">
    <property type="entry name" value="Ribonuclease H-like"/>
    <property type="match status" value="1"/>
</dbReference>
<organism evidence="3 4">
    <name type="scientific">Extremus antarcticus</name>
    <dbReference type="NCBI Taxonomy" id="702011"/>
    <lineage>
        <taxon>Eukaryota</taxon>
        <taxon>Fungi</taxon>
        <taxon>Dikarya</taxon>
        <taxon>Ascomycota</taxon>
        <taxon>Pezizomycotina</taxon>
        <taxon>Dothideomycetes</taxon>
        <taxon>Dothideomycetidae</taxon>
        <taxon>Mycosphaerellales</taxon>
        <taxon>Extremaceae</taxon>
        <taxon>Extremus</taxon>
    </lineage>
</organism>
<sequence>MRHIGRLGRNVNSLSSCWFVRSSRWNTHTHNNTGIPSHRTPVDTRDLSLSSIPEAVEDMVKQDPHQNAKRELLFLQQALGLRSDDPNPRLRDPVILCIDCEAYERDHSCVTEIGIAILDTKDLRRVDPGEEGEQWFGKIKAAHLRPIEYERLVNRQFVKGREEYFNFGKTTWISLQDITKVLHRVCSSPADLHHAADLDKELPNNSPDVVFAAHAISNESKYLGQLGIPLNGQGGVDAFIKSIDSQLLAGGTKKNKPSLSRLLHALNIDAVNLHNGGNDAVYTLQAIVRMAVMDYEKPGSVFSAIQQAGSGKLAPSVNTSESTEHVYAGTSRQHLEHREVSDGPAPASHGVREVTVVASSEDTPSHLPTPGRNRPAEDINTEADPSPNRMAVERSG</sequence>